<dbReference type="NCBIfam" id="TIGR02138">
    <property type="entry name" value="phosphate_pstC"/>
    <property type="match status" value="1"/>
</dbReference>
<dbReference type="Proteomes" id="UP000238762">
    <property type="component" value="Unassembled WGS sequence"/>
</dbReference>
<feature type="transmembrane region" description="Helical" evidence="9">
    <location>
        <begin position="24"/>
        <end position="49"/>
    </location>
</feature>
<accession>A0A2T1C6G7</accession>
<dbReference type="InterPro" id="IPR011864">
    <property type="entry name" value="Phosphate_PstC"/>
</dbReference>
<keyword evidence="3 9" id="KW-0813">Transport</keyword>
<comment type="caution">
    <text evidence="10">Lacks conserved residue(s) required for the propagation of feature annotation.</text>
</comment>
<dbReference type="OrthoDB" id="9785113at2"/>
<evidence type="ECO:0000256" key="5">
    <source>
        <dbReference type="ARBA" id="ARBA00022592"/>
    </source>
</evidence>
<dbReference type="PANTHER" id="PTHR30425">
    <property type="entry name" value="PHOSPHATE TRANSPORT SYSTEM PERMEASE PROTEIN PST"/>
    <property type="match status" value="1"/>
</dbReference>
<evidence type="ECO:0000256" key="2">
    <source>
        <dbReference type="ARBA" id="ARBA00007069"/>
    </source>
</evidence>
<sequence>MTSLKVKTLFPLPRKLLKLETDDLLLWVLILLGAIAGAIILAIIAFLGIEALPVLQQVGIWRFFSDPSWNPASGSYNLTPMLWGTLLVTGGAVAIAAPIGILSAIFSHYYAPNWLATWYRRLIELLAGIPSVVYGFWGLVVLVPIINRLHPPGTSLLAGIVVLTIMILPTMTLVAEASFTEIPPEYLLGAASLGLSRWGTVWQIVLPTARSGLLAGLILQMGRAIGETMAVLMVCGNVVQVPDSLFAPMRTLTANIALEMAYALGNHRSALFVSGLALMAIVICLVIVTEVVSHPKIYD</sequence>
<organism evidence="12 13">
    <name type="scientific">Merismopedia glauca CCAP 1448/3</name>
    <dbReference type="NCBI Taxonomy" id="1296344"/>
    <lineage>
        <taxon>Bacteria</taxon>
        <taxon>Bacillati</taxon>
        <taxon>Cyanobacteriota</taxon>
        <taxon>Cyanophyceae</taxon>
        <taxon>Synechococcales</taxon>
        <taxon>Merismopediaceae</taxon>
        <taxon>Merismopedia</taxon>
    </lineage>
</organism>
<protein>
    <recommendedName>
        <fullName evidence="10">Phosphate transport system permease protein</fullName>
    </recommendedName>
</protein>
<feature type="transmembrane region" description="Helical" evidence="9">
    <location>
        <begin position="152"/>
        <end position="174"/>
    </location>
</feature>
<evidence type="ECO:0000256" key="4">
    <source>
        <dbReference type="ARBA" id="ARBA00022475"/>
    </source>
</evidence>
<reference evidence="12 13" key="1">
    <citation type="submission" date="2018-02" db="EMBL/GenBank/DDBJ databases">
        <authorList>
            <person name="Cohen D.B."/>
            <person name="Kent A.D."/>
        </authorList>
    </citation>
    <scope>NUCLEOTIDE SEQUENCE [LARGE SCALE GENOMIC DNA]</scope>
    <source>
        <strain evidence="12 13">CCAP 1448/3</strain>
    </source>
</reference>
<evidence type="ECO:0000256" key="8">
    <source>
        <dbReference type="ARBA" id="ARBA00023136"/>
    </source>
</evidence>
<dbReference type="Pfam" id="PF00528">
    <property type="entry name" value="BPD_transp_1"/>
    <property type="match status" value="1"/>
</dbReference>
<dbReference type="GO" id="GO:0005315">
    <property type="term" value="F:phosphate transmembrane transporter activity"/>
    <property type="evidence" value="ECO:0007669"/>
    <property type="project" value="InterPro"/>
</dbReference>
<evidence type="ECO:0000259" key="11">
    <source>
        <dbReference type="PROSITE" id="PS50928"/>
    </source>
</evidence>
<evidence type="ECO:0000256" key="6">
    <source>
        <dbReference type="ARBA" id="ARBA00022692"/>
    </source>
</evidence>
<dbReference type="Gene3D" id="1.10.3720.10">
    <property type="entry name" value="MetI-like"/>
    <property type="match status" value="1"/>
</dbReference>
<keyword evidence="4 10" id="KW-1003">Cell membrane</keyword>
<keyword evidence="8 9" id="KW-0472">Membrane</keyword>
<feature type="transmembrane region" description="Helical" evidence="9">
    <location>
        <begin position="81"/>
        <end position="110"/>
    </location>
</feature>
<comment type="caution">
    <text evidence="12">The sequence shown here is derived from an EMBL/GenBank/DDBJ whole genome shotgun (WGS) entry which is preliminary data.</text>
</comment>
<evidence type="ECO:0000313" key="12">
    <source>
        <dbReference type="EMBL" id="PSB03872.1"/>
    </source>
</evidence>
<dbReference type="CDD" id="cd06261">
    <property type="entry name" value="TM_PBP2"/>
    <property type="match status" value="1"/>
</dbReference>
<keyword evidence="13" id="KW-1185">Reference proteome</keyword>
<evidence type="ECO:0000256" key="3">
    <source>
        <dbReference type="ARBA" id="ARBA00022448"/>
    </source>
</evidence>
<comment type="subcellular location">
    <subcellularLocation>
        <location evidence="1 9">Cell membrane</location>
        <topology evidence="1 9">Multi-pass membrane protein</topology>
    </subcellularLocation>
</comment>
<evidence type="ECO:0000256" key="1">
    <source>
        <dbReference type="ARBA" id="ARBA00004651"/>
    </source>
</evidence>
<keyword evidence="6 9" id="KW-0812">Transmembrane</keyword>
<gene>
    <name evidence="12" type="primary">pstC</name>
    <name evidence="12" type="ORF">C7B64_06620</name>
</gene>
<proteinExistence type="inferred from homology"/>
<dbReference type="InterPro" id="IPR000515">
    <property type="entry name" value="MetI-like"/>
</dbReference>
<evidence type="ECO:0000256" key="10">
    <source>
        <dbReference type="RuleBase" id="RU363054"/>
    </source>
</evidence>
<comment type="similarity">
    <text evidence="2 10">Belongs to the binding-protein-dependent transport system permease family. CysTW subfamily.</text>
</comment>
<dbReference type="SUPFAM" id="SSF161098">
    <property type="entry name" value="MetI-like"/>
    <property type="match status" value="1"/>
</dbReference>
<comment type="function">
    <text evidence="10">Part of the binding-protein-dependent transport system for phosphate; probably responsible for the translocation of the substrate across the membrane.</text>
</comment>
<dbReference type="EMBL" id="PVWJ01000023">
    <property type="protein sequence ID" value="PSB03872.1"/>
    <property type="molecule type" value="Genomic_DNA"/>
</dbReference>
<dbReference type="PANTHER" id="PTHR30425:SF1">
    <property type="entry name" value="PHOSPHATE TRANSPORT SYSTEM PERMEASE PROTEIN PSTC"/>
    <property type="match status" value="1"/>
</dbReference>
<dbReference type="RefSeq" id="WP_106287855.1">
    <property type="nucleotide sequence ID" value="NZ_CAWNTC010000240.1"/>
</dbReference>
<name>A0A2T1C6G7_9CYAN</name>
<feature type="transmembrane region" description="Helical" evidence="9">
    <location>
        <begin position="122"/>
        <end position="146"/>
    </location>
</feature>
<dbReference type="InterPro" id="IPR035906">
    <property type="entry name" value="MetI-like_sf"/>
</dbReference>
<dbReference type="InterPro" id="IPR051124">
    <property type="entry name" value="Phosphate_Transport_Permease"/>
</dbReference>
<dbReference type="GO" id="GO:0006817">
    <property type="term" value="P:phosphate ion transport"/>
    <property type="evidence" value="ECO:0007669"/>
    <property type="project" value="UniProtKB-KW"/>
</dbReference>
<keyword evidence="5 10" id="KW-0592">Phosphate transport</keyword>
<keyword evidence="7 9" id="KW-1133">Transmembrane helix</keyword>
<feature type="domain" description="ABC transmembrane type-1" evidence="11">
    <location>
        <begin position="82"/>
        <end position="289"/>
    </location>
</feature>
<evidence type="ECO:0000313" key="13">
    <source>
        <dbReference type="Proteomes" id="UP000238762"/>
    </source>
</evidence>
<evidence type="ECO:0000256" key="7">
    <source>
        <dbReference type="ARBA" id="ARBA00022989"/>
    </source>
</evidence>
<dbReference type="PROSITE" id="PS50928">
    <property type="entry name" value="ABC_TM1"/>
    <property type="match status" value="1"/>
</dbReference>
<feature type="transmembrane region" description="Helical" evidence="9">
    <location>
        <begin position="270"/>
        <end position="292"/>
    </location>
</feature>
<dbReference type="AlphaFoldDB" id="A0A2T1C6G7"/>
<reference evidence="12 13" key="2">
    <citation type="submission" date="2018-03" db="EMBL/GenBank/DDBJ databases">
        <title>The ancient ancestry and fast evolution of plastids.</title>
        <authorList>
            <person name="Moore K.R."/>
            <person name="Magnabosco C."/>
            <person name="Momper L."/>
            <person name="Gold D.A."/>
            <person name="Bosak T."/>
            <person name="Fournier G.P."/>
        </authorList>
    </citation>
    <scope>NUCLEOTIDE SEQUENCE [LARGE SCALE GENOMIC DNA]</scope>
    <source>
        <strain evidence="12 13">CCAP 1448/3</strain>
    </source>
</reference>
<evidence type="ECO:0000256" key="9">
    <source>
        <dbReference type="RuleBase" id="RU363032"/>
    </source>
</evidence>
<dbReference type="GO" id="GO:0005886">
    <property type="term" value="C:plasma membrane"/>
    <property type="evidence" value="ECO:0007669"/>
    <property type="project" value="UniProtKB-SubCell"/>
</dbReference>